<comment type="function">
    <text evidence="12">Involved in pyrimidine base degradation. Catalyzes physiologically the reduction of uracil to 5,6-dihydrouracil (DHU) by using NADH as a specific cosubstrate. It also catalyzes the reverse reaction and the reduction of thymine to 5,6-dihydrothymine (DHT).</text>
</comment>
<dbReference type="Gene3D" id="3.30.70.20">
    <property type="match status" value="1"/>
</dbReference>
<dbReference type="SUPFAM" id="SSF54862">
    <property type="entry name" value="4Fe-4S ferredoxins"/>
    <property type="match status" value="1"/>
</dbReference>
<evidence type="ECO:0000256" key="14">
    <source>
        <dbReference type="ARBA" id="ARBA00049728"/>
    </source>
</evidence>
<dbReference type="EC" id="1.3.1.1" evidence="14"/>
<evidence type="ECO:0000256" key="1">
    <source>
        <dbReference type="ARBA" id="ARBA00001917"/>
    </source>
</evidence>
<feature type="region of interest" description="Disordered" evidence="15">
    <location>
        <begin position="499"/>
        <end position="538"/>
    </location>
</feature>
<accession>A0A2N3PP20</accession>
<feature type="domain" description="4Fe-4S ferredoxin-type" evidence="16">
    <location>
        <begin position="553"/>
        <end position="589"/>
    </location>
</feature>
<evidence type="ECO:0000256" key="15">
    <source>
        <dbReference type="SAM" id="MobiDB-lite"/>
    </source>
</evidence>
<evidence type="ECO:0000256" key="12">
    <source>
        <dbReference type="ARBA" id="ARBA00049578"/>
    </source>
</evidence>
<dbReference type="PANTHER" id="PTHR43073:SF2">
    <property type="entry name" value="DIHYDROPYRIMIDINE DEHYDROGENASE [NADP(+)]"/>
    <property type="match status" value="1"/>
</dbReference>
<dbReference type="InterPro" id="IPR028261">
    <property type="entry name" value="DPD_II"/>
</dbReference>
<reference evidence="18" key="1">
    <citation type="submission" date="2017-12" db="EMBL/GenBank/DDBJ databases">
        <title>Draft genome sequence of Telmatospirillum siberiense 26-4b1T, an acidotolerant peatland alphaproteobacterium potentially involved in sulfur cycling.</title>
        <authorList>
            <person name="Hausmann B."/>
            <person name="Pjevac P."/>
            <person name="Schreck K."/>
            <person name="Herbold C.W."/>
            <person name="Daims H."/>
            <person name="Wagner M."/>
            <person name="Pester M."/>
            <person name="Loy A."/>
        </authorList>
    </citation>
    <scope>NUCLEOTIDE SEQUENCE [LARGE SCALE GENOMIC DNA]</scope>
    <source>
        <strain evidence="18">26-4b1</strain>
    </source>
</reference>
<dbReference type="SUPFAM" id="SSF51971">
    <property type="entry name" value="Nucleotide-binding domain"/>
    <property type="match status" value="1"/>
</dbReference>
<evidence type="ECO:0000256" key="2">
    <source>
        <dbReference type="ARBA" id="ARBA00022630"/>
    </source>
</evidence>
<keyword evidence="5" id="KW-0560">Oxidoreductase</keyword>
<feature type="compositionally biased region" description="Low complexity" evidence="15">
    <location>
        <begin position="509"/>
        <end position="532"/>
    </location>
</feature>
<evidence type="ECO:0000256" key="13">
    <source>
        <dbReference type="ARBA" id="ARBA00049714"/>
    </source>
</evidence>
<evidence type="ECO:0000256" key="10">
    <source>
        <dbReference type="ARBA" id="ARBA00047685"/>
    </source>
</evidence>
<dbReference type="PRINTS" id="PR00469">
    <property type="entry name" value="PNDRDTASEII"/>
</dbReference>
<evidence type="ECO:0000259" key="16">
    <source>
        <dbReference type="PROSITE" id="PS51379"/>
    </source>
</evidence>
<dbReference type="Gene3D" id="3.50.50.60">
    <property type="entry name" value="FAD/NAD(P)-binding domain"/>
    <property type="match status" value="2"/>
</dbReference>
<dbReference type="SUPFAM" id="SSF46548">
    <property type="entry name" value="alpha-helical ferredoxin"/>
    <property type="match status" value="2"/>
</dbReference>
<proteinExistence type="predicted"/>
<comment type="caution">
    <text evidence="17">The sequence shown here is derived from an EMBL/GenBank/DDBJ whole genome shotgun (WGS) entry which is preliminary data.</text>
</comment>
<protein>
    <recommendedName>
        <fullName evidence="14">dihydrouracil dehydrogenase (NAD(+))</fullName>
        <ecNumber evidence="14">1.3.1.1</ecNumber>
    </recommendedName>
    <alternativeName>
        <fullName evidence="9">Dihydrothymine dehydrogenase</fullName>
    </alternativeName>
    <alternativeName>
        <fullName evidence="8">Dihydrouracil dehydrogenase</fullName>
    </alternativeName>
</protein>
<evidence type="ECO:0000256" key="9">
    <source>
        <dbReference type="ARBA" id="ARBA00032722"/>
    </source>
</evidence>
<dbReference type="EMBL" id="PIUM01000037">
    <property type="protein sequence ID" value="PKU22145.1"/>
    <property type="molecule type" value="Genomic_DNA"/>
</dbReference>
<gene>
    <name evidence="17" type="ORF">CWS72_23205</name>
</gene>
<dbReference type="InterPro" id="IPR009051">
    <property type="entry name" value="Helical_ferredxn"/>
</dbReference>
<evidence type="ECO:0000256" key="5">
    <source>
        <dbReference type="ARBA" id="ARBA00023002"/>
    </source>
</evidence>
<dbReference type="InterPro" id="IPR036188">
    <property type="entry name" value="FAD/NAD-bd_sf"/>
</dbReference>
<evidence type="ECO:0000256" key="6">
    <source>
        <dbReference type="ARBA" id="ARBA00023004"/>
    </source>
</evidence>
<evidence type="ECO:0000256" key="11">
    <source>
        <dbReference type="ARBA" id="ARBA00048792"/>
    </source>
</evidence>
<evidence type="ECO:0000313" key="18">
    <source>
        <dbReference type="Proteomes" id="UP000233293"/>
    </source>
</evidence>
<dbReference type="GO" id="GO:0051536">
    <property type="term" value="F:iron-sulfur cluster binding"/>
    <property type="evidence" value="ECO:0007669"/>
    <property type="project" value="UniProtKB-KW"/>
</dbReference>
<keyword evidence="7" id="KW-0411">Iron-sulfur</keyword>
<evidence type="ECO:0000256" key="3">
    <source>
        <dbReference type="ARBA" id="ARBA00022643"/>
    </source>
</evidence>
<keyword evidence="2" id="KW-0285">Flavoprotein</keyword>
<dbReference type="InterPro" id="IPR017896">
    <property type="entry name" value="4Fe4S_Fe-S-bd"/>
</dbReference>
<comment type="cofactor">
    <cofactor evidence="1">
        <name>FMN</name>
        <dbReference type="ChEBI" id="CHEBI:58210"/>
    </cofactor>
</comment>
<keyword evidence="6" id="KW-0408">Iron</keyword>
<dbReference type="AlphaFoldDB" id="A0A2N3PP20"/>
<dbReference type="InterPro" id="IPR017900">
    <property type="entry name" value="4Fe4S_Fe_S_CS"/>
</dbReference>
<dbReference type="Pfam" id="PF13187">
    <property type="entry name" value="Fer4_9"/>
    <property type="match status" value="1"/>
</dbReference>
<dbReference type="Pfam" id="PF07992">
    <property type="entry name" value="Pyr_redox_2"/>
    <property type="match status" value="1"/>
</dbReference>
<dbReference type="GO" id="GO:0046872">
    <property type="term" value="F:metal ion binding"/>
    <property type="evidence" value="ECO:0007669"/>
    <property type="project" value="UniProtKB-KW"/>
</dbReference>
<dbReference type="PRINTS" id="PR00368">
    <property type="entry name" value="FADPNR"/>
</dbReference>
<feature type="domain" description="4Fe-4S ferredoxin-type" evidence="16">
    <location>
        <begin position="596"/>
        <end position="626"/>
    </location>
</feature>
<sequence length="695" mass="73233">MDAMVRSSGAVCVVDETRKELRLAWRAAEDAPRPVRLALAQATRLATEIAAGRGSVHMLAALGRMAEQLTEFAPEMAVRLSASLSEFGEEWLHHAQGGVCAAGRCSGKAGAPCRAACPADIDIPGFLAHIGRGRYDEALRVIAKDNPLPHSCGLVCPAPCEAACLRGTVGSSLFIRPLKAVAAKHCDNYGTPERAPATGKRVAVVGSGPSGLTVAYYLAGKGHQVEIFEARDQAGGMLRYGIPSYRLPYEILDAEIDHIKSLGVSIHTGAEVSSVSDLHEQGFDAVYLAMGLQLSRRLGIEGDDLPFVIGGMDFLGGVGAGTDPRVGPRVIVVGGGNSAVDAAMTALRQGARHVSMVYRGRRREMRASPHEIELAVAEGVEILELWAPERVLPDNKMVFRRSSKATEEERRASGEFLTLDVDHVLVGIGQESALSCLEGSRVEIKAGHVVADAETGATSQPGVYAGGDVAHGASTVVAAIRAGKAAAASIHAFMMGEGTASAEPSPKTARVPPAATAAARRSSRLRPSMPQRDAGERKTTYQQIELGLAEADAEAEADRCLRCDICIGCGLCELVCSEVGAEALRMVETPAGRLVFDDFTRPISRCIGCGACAEACPTGAIRVEDRDGARSTIITGTVVRRQEMLSCRICHQPLVAEGQFHLVSDRLGRDGAMPLICPSCARRLGRGGAASAVVR</sequence>
<keyword evidence="18" id="KW-1185">Reference proteome</keyword>
<dbReference type="Pfam" id="PF14691">
    <property type="entry name" value="Fer4_20"/>
    <property type="match status" value="1"/>
</dbReference>
<organism evidence="17 18">
    <name type="scientific">Telmatospirillum siberiense</name>
    <dbReference type="NCBI Taxonomy" id="382514"/>
    <lineage>
        <taxon>Bacteria</taxon>
        <taxon>Pseudomonadati</taxon>
        <taxon>Pseudomonadota</taxon>
        <taxon>Alphaproteobacteria</taxon>
        <taxon>Rhodospirillales</taxon>
        <taxon>Rhodospirillaceae</taxon>
        <taxon>Telmatospirillum</taxon>
    </lineage>
</organism>
<evidence type="ECO:0000256" key="8">
    <source>
        <dbReference type="ARBA" id="ARBA00030119"/>
    </source>
</evidence>
<evidence type="ECO:0000256" key="7">
    <source>
        <dbReference type="ARBA" id="ARBA00023014"/>
    </source>
</evidence>
<dbReference type="GO" id="GO:0004159">
    <property type="term" value="F:dihydropyrimidine dehydrogenase (NAD+) activity"/>
    <property type="evidence" value="ECO:0007669"/>
    <property type="project" value="UniProtKB-EC"/>
</dbReference>
<comment type="catalytic activity">
    <reaction evidence="10">
        <text>5,6-dihydrothymine + NAD(+) = thymine + NADH + H(+)</text>
        <dbReference type="Rhea" id="RHEA:28791"/>
        <dbReference type="ChEBI" id="CHEBI:15378"/>
        <dbReference type="ChEBI" id="CHEBI:17821"/>
        <dbReference type="ChEBI" id="CHEBI:27468"/>
        <dbReference type="ChEBI" id="CHEBI:57540"/>
        <dbReference type="ChEBI" id="CHEBI:57945"/>
        <dbReference type="EC" id="1.3.1.1"/>
    </reaction>
</comment>
<keyword evidence="4" id="KW-0479">Metal-binding</keyword>
<comment type="subunit">
    <text evidence="13">Heterotetramer of 2 PreA and 2 PreT subunits.</text>
</comment>
<evidence type="ECO:0000256" key="4">
    <source>
        <dbReference type="ARBA" id="ARBA00022723"/>
    </source>
</evidence>
<comment type="catalytic activity">
    <reaction evidence="11">
        <text>5,6-dihydrouracil + NAD(+) = uracil + NADH + H(+)</text>
        <dbReference type="Rhea" id="RHEA:20189"/>
        <dbReference type="ChEBI" id="CHEBI:15378"/>
        <dbReference type="ChEBI" id="CHEBI:15901"/>
        <dbReference type="ChEBI" id="CHEBI:17568"/>
        <dbReference type="ChEBI" id="CHEBI:57540"/>
        <dbReference type="ChEBI" id="CHEBI:57945"/>
        <dbReference type="EC" id="1.3.1.1"/>
    </reaction>
</comment>
<dbReference type="InterPro" id="IPR023753">
    <property type="entry name" value="FAD/NAD-binding_dom"/>
</dbReference>
<keyword evidence="3" id="KW-0288">FMN</keyword>
<evidence type="ECO:0000313" key="17">
    <source>
        <dbReference type="EMBL" id="PKU22145.1"/>
    </source>
</evidence>
<dbReference type="PROSITE" id="PS00198">
    <property type="entry name" value="4FE4S_FER_1"/>
    <property type="match status" value="1"/>
</dbReference>
<dbReference type="Proteomes" id="UP000233293">
    <property type="component" value="Unassembled WGS sequence"/>
</dbReference>
<dbReference type="PANTHER" id="PTHR43073">
    <property type="entry name" value="DIHYDROPYRIMIDINE DEHYDROGENASE [NADP(+)]"/>
    <property type="match status" value="1"/>
</dbReference>
<name>A0A2N3PP20_9PROT</name>
<dbReference type="PROSITE" id="PS51379">
    <property type="entry name" value="4FE4S_FER_2"/>
    <property type="match status" value="2"/>
</dbReference>
<dbReference type="Gene3D" id="1.10.1060.10">
    <property type="entry name" value="Alpha-helical ferredoxin"/>
    <property type="match status" value="1"/>
</dbReference>